<evidence type="ECO:0000313" key="6">
    <source>
        <dbReference type="EMBL" id="BDD09377.1"/>
    </source>
</evidence>
<evidence type="ECO:0000256" key="1">
    <source>
        <dbReference type="ARBA" id="ARBA00023015"/>
    </source>
</evidence>
<dbReference type="AlphaFoldDB" id="A0AAU9CQX6"/>
<keyword evidence="3" id="KW-0804">Transcription</keyword>
<sequence>MDLILNAFPLFGLIISLLLIVTIYTSKSSPPLNSWAKTVLIIILLMNIHYLIDTFLFYNGYLEPFMGLSYLHSHLIGPLFLLYTYLISSSRIKIKNWIIGLSAYSVLKFFIAYKIGLHIVESEHNPDGSEIIHYLTHQFPIMADYVITVALNITCLTLAYLKIKSLTKSIHLNGVEKLNYNWLQKTTLFLIALYSLLLISAINNDLFFSIYKLEGFLITVSILVLVFYSFRFPIFAVCEQPNFSPETPEPKPKYENSTLTKNKAELLWETINKLMLNETPYHDPDYRINNLALAVGESIHWVSQVINEKSGMNYSDYVNSFRVKDAKRLLDSNETKRMTILAIAFQVGFNSKTTFYNAFKKQTGMTPSQYLKQRKS</sequence>
<dbReference type="PROSITE" id="PS00041">
    <property type="entry name" value="HTH_ARAC_FAMILY_1"/>
    <property type="match status" value="1"/>
</dbReference>
<feature type="domain" description="HTH araC/xylS-type" evidence="5">
    <location>
        <begin position="269"/>
        <end position="373"/>
    </location>
</feature>
<evidence type="ECO:0000256" key="4">
    <source>
        <dbReference type="SAM" id="Phobius"/>
    </source>
</evidence>
<dbReference type="Gene3D" id="1.10.10.60">
    <property type="entry name" value="Homeodomain-like"/>
    <property type="match status" value="1"/>
</dbReference>
<feature type="transmembrane region" description="Helical" evidence="4">
    <location>
        <begin position="38"/>
        <end position="58"/>
    </location>
</feature>
<evidence type="ECO:0000259" key="5">
    <source>
        <dbReference type="PROSITE" id="PS01124"/>
    </source>
</evidence>
<dbReference type="RefSeq" id="WP_338394585.1">
    <property type="nucleotide sequence ID" value="NZ_AP025314.1"/>
</dbReference>
<dbReference type="PANTHER" id="PTHR43280:SF29">
    <property type="entry name" value="ARAC-FAMILY TRANSCRIPTIONAL REGULATOR"/>
    <property type="match status" value="1"/>
</dbReference>
<feature type="transmembrane region" description="Helical" evidence="4">
    <location>
        <begin position="182"/>
        <end position="202"/>
    </location>
</feature>
<dbReference type="GO" id="GO:0043565">
    <property type="term" value="F:sequence-specific DNA binding"/>
    <property type="evidence" value="ECO:0007669"/>
    <property type="project" value="InterPro"/>
</dbReference>
<dbReference type="GO" id="GO:0003700">
    <property type="term" value="F:DNA-binding transcription factor activity"/>
    <property type="evidence" value="ECO:0007669"/>
    <property type="project" value="InterPro"/>
</dbReference>
<name>A0AAU9CQX6_9BACT</name>
<dbReference type="KEGG" id="fax:FUAX_18090"/>
<dbReference type="Proteomes" id="UP001348817">
    <property type="component" value="Chromosome"/>
</dbReference>
<feature type="transmembrane region" description="Helical" evidence="4">
    <location>
        <begin position="139"/>
        <end position="161"/>
    </location>
</feature>
<organism evidence="6 7">
    <name type="scientific">Fulvitalea axinellae</name>
    <dbReference type="NCBI Taxonomy" id="1182444"/>
    <lineage>
        <taxon>Bacteria</taxon>
        <taxon>Pseudomonadati</taxon>
        <taxon>Bacteroidota</taxon>
        <taxon>Cytophagia</taxon>
        <taxon>Cytophagales</taxon>
        <taxon>Persicobacteraceae</taxon>
        <taxon>Fulvitalea</taxon>
    </lineage>
</organism>
<dbReference type="InterPro" id="IPR009057">
    <property type="entry name" value="Homeodomain-like_sf"/>
</dbReference>
<dbReference type="PANTHER" id="PTHR43280">
    <property type="entry name" value="ARAC-FAMILY TRANSCRIPTIONAL REGULATOR"/>
    <property type="match status" value="1"/>
</dbReference>
<keyword evidence="4" id="KW-0472">Membrane</keyword>
<dbReference type="PRINTS" id="PR00032">
    <property type="entry name" value="HTHARAC"/>
</dbReference>
<proteinExistence type="predicted"/>
<dbReference type="InterPro" id="IPR018060">
    <property type="entry name" value="HTH_AraC"/>
</dbReference>
<dbReference type="SMART" id="SM00342">
    <property type="entry name" value="HTH_ARAC"/>
    <property type="match status" value="1"/>
</dbReference>
<keyword evidence="7" id="KW-1185">Reference proteome</keyword>
<dbReference type="InterPro" id="IPR018062">
    <property type="entry name" value="HTH_AraC-typ_CS"/>
</dbReference>
<feature type="transmembrane region" description="Helical" evidence="4">
    <location>
        <begin position="208"/>
        <end position="230"/>
    </location>
</feature>
<keyword evidence="4" id="KW-1133">Transmembrane helix</keyword>
<feature type="transmembrane region" description="Helical" evidence="4">
    <location>
        <begin position="98"/>
        <end position="119"/>
    </location>
</feature>
<dbReference type="EMBL" id="AP025314">
    <property type="protein sequence ID" value="BDD09377.1"/>
    <property type="molecule type" value="Genomic_DNA"/>
</dbReference>
<keyword evidence="4" id="KW-0812">Transmembrane</keyword>
<protein>
    <recommendedName>
        <fullName evidence="5">HTH araC/xylS-type domain-containing protein</fullName>
    </recommendedName>
</protein>
<keyword evidence="1" id="KW-0805">Transcription regulation</keyword>
<dbReference type="PROSITE" id="PS01124">
    <property type="entry name" value="HTH_ARAC_FAMILY_2"/>
    <property type="match status" value="1"/>
</dbReference>
<dbReference type="InterPro" id="IPR020449">
    <property type="entry name" value="Tscrpt_reg_AraC-type_HTH"/>
</dbReference>
<feature type="transmembrane region" description="Helical" evidence="4">
    <location>
        <begin position="64"/>
        <end position="86"/>
    </location>
</feature>
<evidence type="ECO:0000313" key="7">
    <source>
        <dbReference type="Proteomes" id="UP001348817"/>
    </source>
</evidence>
<feature type="transmembrane region" description="Helical" evidence="4">
    <location>
        <begin position="6"/>
        <end position="26"/>
    </location>
</feature>
<evidence type="ECO:0000256" key="3">
    <source>
        <dbReference type="ARBA" id="ARBA00023163"/>
    </source>
</evidence>
<keyword evidence="2" id="KW-0238">DNA-binding</keyword>
<evidence type="ECO:0000256" key="2">
    <source>
        <dbReference type="ARBA" id="ARBA00023125"/>
    </source>
</evidence>
<accession>A0AAU9CQX6</accession>
<gene>
    <name evidence="6" type="ORF">FUAX_18090</name>
</gene>
<dbReference type="Pfam" id="PF12833">
    <property type="entry name" value="HTH_18"/>
    <property type="match status" value="1"/>
</dbReference>
<reference evidence="6 7" key="1">
    <citation type="submission" date="2021-12" db="EMBL/GenBank/DDBJ databases">
        <title>Genome sequencing of bacteria with rrn-lacking chromosome and rrn-plasmid.</title>
        <authorList>
            <person name="Anda M."/>
            <person name="Iwasaki W."/>
        </authorList>
    </citation>
    <scope>NUCLEOTIDE SEQUENCE [LARGE SCALE GENOMIC DNA]</scope>
    <source>
        <strain evidence="6 7">DSM 100852</strain>
    </source>
</reference>
<dbReference type="SUPFAM" id="SSF46689">
    <property type="entry name" value="Homeodomain-like"/>
    <property type="match status" value="1"/>
</dbReference>